<evidence type="ECO:0000313" key="2">
    <source>
        <dbReference type="Proteomes" id="UP001064504"/>
    </source>
</evidence>
<reference evidence="1" key="1">
    <citation type="submission" date="2022-09" db="EMBL/GenBank/DDBJ databases">
        <title>Complete genome sequence of Pseudomonas promysalinigenes strain RL-WG26, a newly isolated PGPR with the potential for plant salinity stress alleviation.</title>
        <authorList>
            <person name="Ren L."/>
            <person name="Wang G."/>
            <person name="Hu H."/>
        </authorList>
    </citation>
    <scope>NUCLEOTIDE SEQUENCE</scope>
    <source>
        <strain evidence="1">RL-WG26</strain>
    </source>
</reference>
<dbReference type="Gene3D" id="2.60.40.1090">
    <property type="entry name" value="Fimbrial-type adhesion domain"/>
    <property type="match status" value="1"/>
</dbReference>
<dbReference type="InterPro" id="IPR036937">
    <property type="entry name" value="Adhesion_dom_fimbrial_sf"/>
</dbReference>
<protein>
    <recommendedName>
        <fullName evidence="3">Fimbrial protein</fullName>
    </recommendedName>
</protein>
<accession>A0ABY6AJX6</accession>
<proteinExistence type="predicted"/>
<dbReference type="EMBL" id="CP104557">
    <property type="protein sequence ID" value="UXH37840.1"/>
    <property type="molecule type" value="Genomic_DNA"/>
</dbReference>
<evidence type="ECO:0008006" key="3">
    <source>
        <dbReference type="Google" id="ProtNLM"/>
    </source>
</evidence>
<name>A0ABY6AJX6_9PSED</name>
<dbReference type="Proteomes" id="UP001064504">
    <property type="component" value="Chromosome"/>
</dbReference>
<organism evidence="1 2">
    <name type="scientific">Pseudomonas promysalinigenes</name>
    <dbReference type="NCBI Taxonomy" id="485898"/>
    <lineage>
        <taxon>Bacteria</taxon>
        <taxon>Pseudomonadati</taxon>
        <taxon>Pseudomonadota</taxon>
        <taxon>Gammaproteobacteria</taxon>
        <taxon>Pseudomonadales</taxon>
        <taxon>Pseudomonadaceae</taxon>
        <taxon>Pseudomonas</taxon>
    </lineage>
</organism>
<keyword evidence="2" id="KW-1185">Reference proteome</keyword>
<sequence>MSITVSLFSTSALAIQGGARCTRPYSGGEIWRVGTVSAGQEITVTIDISCIMSFTYPFDMNLSQLSGYTTYPGVPAPQAKSITVKGAQLMQGGFGTQGNVCPLGACRSLQQNVRFYSSVTFKLEAGVEPGYYEFKWQVFGTHRSAPQYSDEVNAGVITYTVESPACDLVSGAAVNLYLGAFSGSDISTANQTANIAVSCKKDVQVTAKLTPSQSIINSTPGLSATTLSGLSMVSCWADTGQPVDFSAARTFSFKSGSNSLRLRFTPRLNGASTQPVGNFSSNYTLTLNYQ</sequence>
<dbReference type="RefSeq" id="WP_261743391.1">
    <property type="nucleotide sequence ID" value="NZ_CP104557.1"/>
</dbReference>
<evidence type="ECO:0000313" key="1">
    <source>
        <dbReference type="EMBL" id="UXH37840.1"/>
    </source>
</evidence>
<gene>
    <name evidence="1" type="ORF">N5C08_12570</name>
</gene>